<evidence type="ECO:0000313" key="1">
    <source>
        <dbReference type="EMBL" id="KAK1869759.1"/>
    </source>
</evidence>
<organism evidence="1 2">
    <name type="scientific">Pyropia yezoensis</name>
    <name type="common">Susabi-nori</name>
    <name type="synonym">Porphyra yezoensis</name>
    <dbReference type="NCBI Taxonomy" id="2788"/>
    <lineage>
        <taxon>Eukaryota</taxon>
        <taxon>Rhodophyta</taxon>
        <taxon>Bangiophyceae</taxon>
        <taxon>Bangiales</taxon>
        <taxon>Bangiaceae</taxon>
        <taxon>Pyropia</taxon>
    </lineage>
</organism>
<evidence type="ECO:0000313" key="2">
    <source>
        <dbReference type="Proteomes" id="UP000798662"/>
    </source>
</evidence>
<accession>A0ACC3CHV6</accession>
<dbReference type="Proteomes" id="UP000798662">
    <property type="component" value="Chromosome 3"/>
</dbReference>
<comment type="caution">
    <text evidence="1">The sequence shown here is derived from an EMBL/GenBank/DDBJ whole genome shotgun (WGS) entry which is preliminary data.</text>
</comment>
<reference evidence="1" key="1">
    <citation type="submission" date="2019-11" db="EMBL/GenBank/DDBJ databases">
        <title>Nori genome reveals adaptations in red seaweeds to the harsh intertidal environment.</title>
        <authorList>
            <person name="Wang D."/>
            <person name="Mao Y."/>
        </authorList>
    </citation>
    <scope>NUCLEOTIDE SEQUENCE</scope>
    <source>
        <tissue evidence="1">Gametophyte</tissue>
    </source>
</reference>
<keyword evidence="2" id="KW-1185">Reference proteome</keyword>
<sequence>MLLSLSGRGLDCRTPVTPRLQVAVPEELQKTFFPWLEKEEAVLSARVAADGSGEDEALRDILGLVRFFRALSRAMAAQLGRNRELMARLLTDDVVRDPCARALIMEELRRAPPAPVVGPAVDQVLCGASTVVVPPASTPPTARVSQRLVADRDRVLAMQAKGLLGGAPVQQSTDECVPLLPMQEQIGWEQALDEYAVGIDGRVGIWSLQQNFGNRWRLRQQGAAKTRVVECFSERGALYRAFDIEDGRRWQTLGVEGVAFFLKQKYAQCRNSNAVLAALRRDYPNQRP</sequence>
<dbReference type="EMBL" id="CM020620">
    <property type="protein sequence ID" value="KAK1869759.1"/>
    <property type="molecule type" value="Genomic_DNA"/>
</dbReference>
<gene>
    <name evidence="1" type="ORF">I4F81_012225</name>
</gene>
<protein>
    <submittedName>
        <fullName evidence="1">Uncharacterized protein</fullName>
    </submittedName>
</protein>
<name>A0ACC3CHV6_PYRYE</name>
<proteinExistence type="predicted"/>